<accession>A0A7R9GG24</accession>
<keyword evidence="3" id="KW-1185">Reference proteome</keyword>
<name>A0A7R9GG24_9CRUS</name>
<organism evidence="2">
    <name type="scientific">Notodromas monacha</name>
    <dbReference type="NCBI Taxonomy" id="399045"/>
    <lineage>
        <taxon>Eukaryota</taxon>
        <taxon>Metazoa</taxon>
        <taxon>Ecdysozoa</taxon>
        <taxon>Arthropoda</taxon>
        <taxon>Crustacea</taxon>
        <taxon>Oligostraca</taxon>
        <taxon>Ostracoda</taxon>
        <taxon>Podocopa</taxon>
        <taxon>Podocopida</taxon>
        <taxon>Cypridocopina</taxon>
        <taxon>Cypridoidea</taxon>
        <taxon>Cyprididae</taxon>
        <taxon>Notodromas</taxon>
    </lineage>
</organism>
<dbReference type="EMBL" id="CAJPEX010002710">
    <property type="protein sequence ID" value="CAG0921392.1"/>
    <property type="molecule type" value="Genomic_DNA"/>
</dbReference>
<feature type="compositionally biased region" description="Polar residues" evidence="1">
    <location>
        <begin position="225"/>
        <end position="242"/>
    </location>
</feature>
<proteinExistence type="predicted"/>
<dbReference type="Proteomes" id="UP000678499">
    <property type="component" value="Unassembled WGS sequence"/>
</dbReference>
<gene>
    <name evidence="2" type="ORF">NMOB1V02_LOCUS8891</name>
</gene>
<sequence length="375" mass="41443">MDLAMVITIPGRGNRQEVKLPVPNFLAARTWRQKLAVHPKMLKFSGVSKTKKLQNRQNVAAVCVCFGALAVSGTDRECWFGNVVLDCDNNGGEDVRLAEAFGQAIAFIGETLLMDCVHQAGLQVLLVTLQDGEASSCAEVGGRLACEDICEVRRPALHKFQVDFVGDSLDLDCIRYKGLKEVRLFNRTFCSGKVLGMEEIVRPWSHCFFKHTKKQKTIKEESRTSRPIQRTSPYKTSSTTPLTSSIVPIKQKISTTSQPTTVPWEEETATIQDQDNSVFNKNDVVTVVPETQLEHVPAEEMVPRESEAENQMEEAPQSVLNPLFEELEMAEAPSLATVRPLMSSFSPIQSPVRGRVACQVDLASPSCLGVGKDSF</sequence>
<dbReference type="AlphaFoldDB" id="A0A7R9GG24"/>
<reference evidence="2" key="1">
    <citation type="submission" date="2020-11" db="EMBL/GenBank/DDBJ databases">
        <authorList>
            <person name="Tran Van P."/>
        </authorList>
    </citation>
    <scope>NUCLEOTIDE SEQUENCE</scope>
</reference>
<evidence type="ECO:0000256" key="1">
    <source>
        <dbReference type="SAM" id="MobiDB-lite"/>
    </source>
</evidence>
<evidence type="ECO:0000313" key="3">
    <source>
        <dbReference type="Proteomes" id="UP000678499"/>
    </source>
</evidence>
<feature type="region of interest" description="Disordered" evidence="1">
    <location>
        <begin position="219"/>
        <end position="242"/>
    </location>
</feature>
<protein>
    <submittedName>
        <fullName evidence="2">Uncharacterized protein</fullName>
    </submittedName>
</protein>
<evidence type="ECO:0000313" key="2">
    <source>
        <dbReference type="EMBL" id="CAD7281240.1"/>
    </source>
</evidence>
<dbReference type="EMBL" id="OA884747">
    <property type="protein sequence ID" value="CAD7281240.1"/>
    <property type="molecule type" value="Genomic_DNA"/>
</dbReference>